<name>A0ACC3NWE6_9PEZI</name>
<evidence type="ECO:0000313" key="1">
    <source>
        <dbReference type="EMBL" id="KAK3724141.1"/>
    </source>
</evidence>
<organism evidence="1 2">
    <name type="scientific">Vermiconidia calcicola</name>
    <dbReference type="NCBI Taxonomy" id="1690605"/>
    <lineage>
        <taxon>Eukaryota</taxon>
        <taxon>Fungi</taxon>
        <taxon>Dikarya</taxon>
        <taxon>Ascomycota</taxon>
        <taxon>Pezizomycotina</taxon>
        <taxon>Dothideomycetes</taxon>
        <taxon>Dothideomycetidae</taxon>
        <taxon>Mycosphaerellales</taxon>
        <taxon>Extremaceae</taxon>
        <taxon>Vermiconidia</taxon>
    </lineage>
</organism>
<evidence type="ECO:0000313" key="2">
    <source>
        <dbReference type="Proteomes" id="UP001281147"/>
    </source>
</evidence>
<proteinExistence type="predicted"/>
<gene>
    <name evidence="1" type="ORF">LTR37_001263</name>
</gene>
<sequence>MAGSTVIDIDRDGDVIIAWQSDGGECILPNKLRVNSAVLARGSPVFKAMLSERFKEGSELTANGAVEIPLSVDEAEGMTVMCDVLHFRNDQVPEILAPPLLEDIAKLVDKYDCVEAMRHAARTWLQTLLLDQESKGQPPSPKILTAAYYFQDARMINESSEKLVKFANHDLKDANSDHPHDLEKLQDALQQQREKIFLETTRFIDSEINILATNACSHGKGCQVAAKFTCGVLQKLSNMRILTNEQRRSHRPAILIKTVEEFDGGQPQNCAQGTGCLRNGAEWTMRSRFQEKAKSLRGLVKAPCLACIREGSSHSGAPCKHAKVR</sequence>
<reference evidence="1" key="1">
    <citation type="submission" date="2023-07" db="EMBL/GenBank/DDBJ databases">
        <title>Black Yeasts Isolated from many extreme environments.</title>
        <authorList>
            <person name="Coleine C."/>
            <person name="Stajich J.E."/>
            <person name="Selbmann L."/>
        </authorList>
    </citation>
    <scope>NUCLEOTIDE SEQUENCE</scope>
    <source>
        <strain evidence="1">CCFEE 5714</strain>
    </source>
</reference>
<dbReference type="EMBL" id="JAUTXU010000006">
    <property type="protein sequence ID" value="KAK3724141.1"/>
    <property type="molecule type" value="Genomic_DNA"/>
</dbReference>
<dbReference type="Proteomes" id="UP001281147">
    <property type="component" value="Unassembled WGS sequence"/>
</dbReference>
<comment type="caution">
    <text evidence="1">The sequence shown here is derived from an EMBL/GenBank/DDBJ whole genome shotgun (WGS) entry which is preliminary data.</text>
</comment>
<accession>A0ACC3NWE6</accession>
<protein>
    <submittedName>
        <fullName evidence="1">Uncharacterized protein</fullName>
    </submittedName>
</protein>
<keyword evidence="2" id="KW-1185">Reference proteome</keyword>